<dbReference type="SUPFAM" id="SSF81383">
    <property type="entry name" value="F-box domain"/>
    <property type="match status" value="1"/>
</dbReference>
<dbReference type="Proteomes" id="UP000288716">
    <property type="component" value="Unassembled WGS sequence"/>
</dbReference>
<dbReference type="EMBL" id="NCKV01014809">
    <property type="protein sequence ID" value="RWS20907.1"/>
    <property type="molecule type" value="Genomic_DNA"/>
</dbReference>
<dbReference type="Pfam" id="PF12937">
    <property type="entry name" value="F-box-like"/>
    <property type="match status" value="1"/>
</dbReference>
<dbReference type="Gene3D" id="1.20.1280.50">
    <property type="match status" value="1"/>
</dbReference>
<comment type="caution">
    <text evidence="2">The sequence shown here is derived from an EMBL/GenBank/DDBJ whole genome shotgun (WGS) entry which is preliminary data.</text>
</comment>
<proteinExistence type="predicted"/>
<evidence type="ECO:0000313" key="2">
    <source>
        <dbReference type="EMBL" id="RWS20907.1"/>
    </source>
</evidence>
<gene>
    <name evidence="2" type="ORF">B4U80_11981</name>
</gene>
<protein>
    <recommendedName>
        <fullName evidence="1">F-box domain-containing protein</fullName>
    </recommendedName>
</protein>
<name>A0A443S057_9ACAR</name>
<dbReference type="Gene3D" id="3.80.10.10">
    <property type="entry name" value="Ribonuclease Inhibitor"/>
    <property type="match status" value="1"/>
</dbReference>
<feature type="domain" description="F-box" evidence="1">
    <location>
        <begin position="1"/>
        <end position="35"/>
    </location>
</feature>
<keyword evidence="3" id="KW-1185">Reference proteome</keyword>
<reference evidence="2 3" key="1">
    <citation type="journal article" date="2018" name="Gigascience">
        <title>Genomes of trombidid mites reveal novel predicted allergens and laterally-transferred genes associated with secondary metabolism.</title>
        <authorList>
            <person name="Dong X."/>
            <person name="Chaisiri K."/>
            <person name="Xia D."/>
            <person name="Armstrong S.D."/>
            <person name="Fang Y."/>
            <person name="Donnelly M.J."/>
            <person name="Kadowaki T."/>
            <person name="McGarry J.W."/>
            <person name="Darby A.C."/>
            <person name="Makepeace B.L."/>
        </authorList>
    </citation>
    <scope>NUCLEOTIDE SEQUENCE [LARGE SCALE GENOMIC DNA]</scope>
    <source>
        <strain evidence="2">UoL-UT</strain>
    </source>
</reference>
<dbReference type="InterPro" id="IPR032675">
    <property type="entry name" value="LRR_dom_sf"/>
</dbReference>
<organism evidence="2 3">
    <name type="scientific">Leptotrombidium deliense</name>
    <dbReference type="NCBI Taxonomy" id="299467"/>
    <lineage>
        <taxon>Eukaryota</taxon>
        <taxon>Metazoa</taxon>
        <taxon>Ecdysozoa</taxon>
        <taxon>Arthropoda</taxon>
        <taxon>Chelicerata</taxon>
        <taxon>Arachnida</taxon>
        <taxon>Acari</taxon>
        <taxon>Acariformes</taxon>
        <taxon>Trombidiformes</taxon>
        <taxon>Prostigmata</taxon>
        <taxon>Anystina</taxon>
        <taxon>Parasitengona</taxon>
        <taxon>Trombiculoidea</taxon>
        <taxon>Trombiculidae</taxon>
        <taxon>Leptotrombidium</taxon>
    </lineage>
</organism>
<dbReference type="InterPro" id="IPR036047">
    <property type="entry name" value="F-box-like_dom_sf"/>
</dbReference>
<dbReference type="InterPro" id="IPR001810">
    <property type="entry name" value="F-box_dom"/>
</dbReference>
<evidence type="ECO:0000313" key="3">
    <source>
        <dbReference type="Proteomes" id="UP000288716"/>
    </source>
</evidence>
<accession>A0A443S057</accession>
<dbReference type="SUPFAM" id="SSF52047">
    <property type="entry name" value="RNI-like"/>
    <property type="match status" value="1"/>
</dbReference>
<sequence>MFNDLPLLVKVKIFSFLNLRERIAVQRVCKHWFEVSQVSINGIHTVILFADVRKNRYCSEILYLVEKGVIHVINWNQIQCVLSKCTNMKKLYMYGCDEYILRNLLKMSRIFEKLEVFYTDCHDRWYTNHYKRLRRNMDSNPFMIRTSLTNTSIPKPLYSPDLLFTTVLKHPCNVNTLYLQSENIQLDNVSLPSLRKLAIRYSVTNVLEILCEVSVKSAEKLEALAIPKSDKECLSILPRFVNLKDLRINARNMPENWSEFFPFTKLEVLKFQAEYLDVDQLVEVVQRNRRLKVLDLNMLAVPLDSRIIRKISQSCKELRILFLNNQEKAANEWFVYLLDLPKLEVLSLRKASGDDLKTYCESVCHFIRHARSLRVIETVPDASIMQAFAEKANENPTENYFCNICDSFWYDSSNPKNVRTFKTHSLFGYSFVTERKKQRPWRNYLDYFDWKRIPRVSSGIWLDAEKFFRFCDIEESDEREDVF</sequence>
<dbReference type="AlphaFoldDB" id="A0A443S057"/>
<dbReference type="OrthoDB" id="6415004at2759"/>
<evidence type="ECO:0000259" key="1">
    <source>
        <dbReference type="PROSITE" id="PS50181"/>
    </source>
</evidence>
<dbReference type="PROSITE" id="PS50181">
    <property type="entry name" value="FBOX"/>
    <property type="match status" value="1"/>
</dbReference>
<dbReference type="VEuPathDB" id="VectorBase:LDEU011133"/>
<dbReference type="SMART" id="SM00256">
    <property type="entry name" value="FBOX"/>
    <property type="match status" value="1"/>
</dbReference>